<feature type="binding site" evidence="4">
    <location>
        <begin position="208"/>
        <end position="212"/>
    </location>
    <ligand>
        <name>ATP</name>
        <dbReference type="ChEBI" id="CHEBI:30616"/>
    </ligand>
</feature>
<evidence type="ECO:0000256" key="1">
    <source>
        <dbReference type="ARBA" id="ARBA00009283"/>
    </source>
</evidence>
<dbReference type="Proteomes" id="UP000789595">
    <property type="component" value="Unassembled WGS sequence"/>
</dbReference>
<dbReference type="InterPro" id="IPR000407">
    <property type="entry name" value="GDA1_CD39_NTPase"/>
</dbReference>
<dbReference type="AlphaFoldDB" id="A0A7S3ZL52"/>
<name>A0A7S3ZL52_9STRA</name>
<dbReference type="EMBL" id="HBIW01002549">
    <property type="protein sequence ID" value="CAE0686716.1"/>
    <property type="molecule type" value="Transcribed_RNA"/>
</dbReference>
<evidence type="ECO:0000313" key="6">
    <source>
        <dbReference type="EMBL" id="CAE0686716.1"/>
    </source>
</evidence>
<dbReference type="GO" id="GO:0017110">
    <property type="term" value="F:nucleoside diphosphate phosphatase activity"/>
    <property type="evidence" value="ECO:0007669"/>
    <property type="project" value="TreeGrafter"/>
</dbReference>
<comment type="similarity">
    <text evidence="1">Belongs to the GDA1/CD39 NTPase family.</text>
</comment>
<feature type="active site" description="Proton acceptor" evidence="3">
    <location>
        <position position="176"/>
    </location>
</feature>
<keyword evidence="5" id="KW-1133">Transmembrane helix</keyword>
<dbReference type="PANTHER" id="PTHR11782">
    <property type="entry name" value="ADENOSINE/GUANOSINE DIPHOSPHATASE"/>
    <property type="match status" value="1"/>
</dbReference>
<evidence type="ECO:0000256" key="2">
    <source>
        <dbReference type="ARBA" id="ARBA00022801"/>
    </source>
</evidence>
<dbReference type="OrthoDB" id="6372431at2759"/>
<sequence>MAARPQTRKRSRLTLCVGLAVGLALFFYLMSGSPTDIVDERTPDYGKAGWRYLTIVDAGSSGCRAHVFRWRPAPHGVDVDPRHPNLKVKPGLSTFESHPSDAGASLKPMLDFVLNEIPEDQWSSSPILLKATAGLRMVAEGPREQILESVRDALAASPLKFDDRKKGARVIAGTDEGGYGWMSVNYLLGNLHGDAEPSDFVGVVEMGGASAQVTQIASKQVPEGYGFSFVMGTKTYKLYTHSYLGYGLEQAREKLSAELASNRKSVEDPCLNDGFKRPEPRNDVYDGHASLPVTGKGDAASCRKVIESALFSLRGSCAYQSCSFDPNVYQPSDLASGRLLAFENFYYTGQMLGVPRPDASPRDFGTAATEACSMSWSALQSSDIPRDGSGKEETNKLCFSATYLDLFLEKGVGVAPASTVKVMQQVGEHGIDWSLGAAISEASSLRAKEA</sequence>
<keyword evidence="5" id="KW-0812">Transmembrane</keyword>
<keyword evidence="5" id="KW-0472">Membrane</keyword>
<keyword evidence="4" id="KW-0067">ATP-binding</keyword>
<feature type="transmembrane region" description="Helical" evidence="5">
    <location>
        <begin position="12"/>
        <end position="30"/>
    </location>
</feature>
<dbReference type="Pfam" id="PF01150">
    <property type="entry name" value="GDA1_CD39"/>
    <property type="match status" value="1"/>
</dbReference>
<dbReference type="GO" id="GO:0005524">
    <property type="term" value="F:ATP binding"/>
    <property type="evidence" value="ECO:0007669"/>
    <property type="project" value="UniProtKB-KW"/>
</dbReference>
<gene>
    <name evidence="6" type="ORF">PCAL00307_LOCUS2150</name>
    <name evidence="7" type="ORF">PECAL_1P06340</name>
</gene>
<dbReference type="GO" id="GO:0009134">
    <property type="term" value="P:nucleoside diphosphate catabolic process"/>
    <property type="evidence" value="ECO:0007669"/>
    <property type="project" value="TreeGrafter"/>
</dbReference>
<proteinExistence type="inferred from homology"/>
<dbReference type="PANTHER" id="PTHR11782:SF83">
    <property type="entry name" value="GUANOSINE-DIPHOSPHATASE"/>
    <property type="match status" value="1"/>
</dbReference>
<keyword evidence="2" id="KW-0378">Hydrolase</keyword>
<evidence type="ECO:0000313" key="8">
    <source>
        <dbReference type="Proteomes" id="UP000789595"/>
    </source>
</evidence>
<protein>
    <submittedName>
        <fullName evidence="6">Uncharacterized protein</fullName>
    </submittedName>
</protein>
<keyword evidence="8" id="KW-1185">Reference proteome</keyword>
<dbReference type="Gene3D" id="3.30.420.40">
    <property type="match status" value="1"/>
</dbReference>
<evidence type="ECO:0000313" key="7">
    <source>
        <dbReference type="EMBL" id="CAH0364279.1"/>
    </source>
</evidence>
<evidence type="ECO:0000256" key="3">
    <source>
        <dbReference type="PIRSR" id="PIRSR600407-1"/>
    </source>
</evidence>
<reference evidence="6" key="1">
    <citation type="submission" date="2021-01" db="EMBL/GenBank/DDBJ databases">
        <authorList>
            <person name="Corre E."/>
            <person name="Pelletier E."/>
            <person name="Niang G."/>
            <person name="Scheremetjew M."/>
            <person name="Finn R."/>
            <person name="Kale V."/>
            <person name="Holt S."/>
            <person name="Cochrane G."/>
            <person name="Meng A."/>
            <person name="Brown T."/>
            <person name="Cohen L."/>
        </authorList>
    </citation>
    <scope>NUCLEOTIDE SEQUENCE</scope>
    <source>
        <strain evidence="6">CCMP1756</strain>
    </source>
</reference>
<dbReference type="GO" id="GO:0016020">
    <property type="term" value="C:membrane"/>
    <property type="evidence" value="ECO:0007669"/>
    <property type="project" value="TreeGrafter"/>
</dbReference>
<dbReference type="EMBL" id="CAKKNE010000001">
    <property type="protein sequence ID" value="CAH0364279.1"/>
    <property type="molecule type" value="Genomic_DNA"/>
</dbReference>
<evidence type="ECO:0000256" key="4">
    <source>
        <dbReference type="PIRSR" id="PIRSR600407-2"/>
    </source>
</evidence>
<dbReference type="Gene3D" id="3.30.420.150">
    <property type="entry name" value="Exopolyphosphatase. Domain 2"/>
    <property type="match status" value="1"/>
</dbReference>
<evidence type="ECO:0000256" key="5">
    <source>
        <dbReference type="SAM" id="Phobius"/>
    </source>
</evidence>
<reference evidence="7" key="2">
    <citation type="submission" date="2021-11" db="EMBL/GenBank/DDBJ databases">
        <authorList>
            <consortium name="Genoscope - CEA"/>
            <person name="William W."/>
        </authorList>
    </citation>
    <scope>NUCLEOTIDE SEQUENCE</scope>
</reference>
<keyword evidence="4" id="KW-0547">Nucleotide-binding</keyword>
<organism evidence="6">
    <name type="scientific">Pelagomonas calceolata</name>
    <dbReference type="NCBI Taxonomy" id="35677"/>
    <lineage>
        <taxon>Eukaryota</taxon>
        <taxon>Sar</taxon>
        <taxon>Stramenopiles</taxon>
        <taxon>Ochrophyta</taxon>
        <taxon>Pelagophyceae</taxon>
        <taxon>Pelagomonadales</taxon>
        <taxon>Pelagomonadaceae</taxon>
        <taxon>Pelagomonas</taxon>
    </lineage>
</organism>
<accession>A0A7S3ZL52</accession>